<dbReference type="RefSeq" id="XP_070143672.1">
    <property type="nucleotide sequence ID" value="XM_070287571.1"/>
</dbReference>
<evidence type="ECO:0000313" key="2">
    <source>
        <dbReference type="Proteomes" id="UP001652661"/>
    </source>
</evidence>
<feature type="coiled-coil region" evidence="1">
    <location>
        <begin position="129"/>
        <end position="177"/>
    </location>
</feature>
<keyword evidence="2" id="KW-1185">Reference proteome</keyword>
<keyword evidence="1" id="KW-0175">Coiled coil</keyword>
<evidence type="ECO:0008006" key="4">
    <source>
        <dbReference type="Google" id="ProtNLM"/>
    </source>
</evidence>
<evidence type="ECO:0000256" key="1">
    <source>
        <dbReference type="SAM" id="Coils"/>
    </source>
</evidence>
<accession>A0ABM4GLT4</accession>
<dbReference type="GeneID" id="138929036"/>
<proteinExistence type="predicted"/>
<dbReference type="Proteomes" id="UP001652661">
    <property type="component" value="Chromosome 3R"/>
</dbReference>
<protein>
    <recommendedName>
        <fullName evidence="4">DUF4485 domain-containing protein</fullName>
    </recommendedName>
</protein>
<reference evidence="3" key="1">
    <citation type="submission" date="2025-08" db="UniProtKB">
        <authorList>
            <consortium name="RefSeq"/>
        </authorList>
    </citation>
    <scope>IDENTIFICATION</scope>
    <source>
        <strain evidence="3">14028-0561.14</strain>
        <tissue evidence="3">Whole fly</tissue>
    </source>
</reference>
<sequence length="338" mass="39050">MAKSFSLSEEKLDELFVQEVTSVVKLVSRLPTKDQVMPICVTWLKIFQRSKAKELFARNSMLLLLHKQLNDRSTLGYPFTDPESMQMDLRTLHQISLGMEKSANLEEKVVEDFSLSSELNSHSPCDRNLKELIDSNKALNRKLHALQLQSEKLQAQLEHLEKAKQLQIEQIVMLDREHCYLKRKFACSSIKALKLLCTGHDPAELFITFYNVLCYDESDVEQTKLLGGQFKDLFQAHVDYYQREQRASLLELANQKYDKLRAKASKRYKNVVDMKLDAEEREIILNAMRNLMVLRKVFIATFKGKASTKQAALEFLQLSNEEMAEMLPQKKDADLPGN</sequence>
<gene>
    <name evidence="3" type="primary">LOC138929036</name>
</gene>
<name>A0ABM4GLT4_DROKI</name>
<organism evidence="2 3">
    <name type="scientific">Drosophila kikkawai</name>
    <name type="common">Fruit fly</name>
    <dbReference type="NCBI Taxonomy" id="30033"/>
    <lineage>
        <taxon>Eukaryota</taxon>
        <taxon>Metazoa</taxon>
        <taxon>Ecdysozoa</taxon>
        <taxon>Arthropoda</taxon>
        <taxon>Hexapoda</taxon>
        <taxon>Insecta</taxon>
        <taxon>Pterygota</taxon>
        <taxon>Neoptera</taxon>
        <taxon>Endopterygota</taxon>
        <taxon>Diptera</taxon>
        <taxon>Brachycera</taxon>
        <taxon>Muscomorpha</taxon>
        <taxon>Ephydroidea</taxon>
        <taxon>Drosophilidae</taxon>
        <taxon>Drosophila</taxon>
        <taxon>Sophophora</taxon>
    </lineage>
</organism>
<evidence type="ECO:0000313" key="3">
    <source>
        <dbReference type="RefSeq" id="XP_070143672.1"/>
    </source>
</evidence>